<dbReference type="RefSeq" id="WP_143042198.1">
    <property type="nucleotide sequence ID" value="NZ_FNPF01000002.1"/>
</dbReference>
<organism evidence="2 3">
    <name type="scientific">Citreimonas salinaria</name>
    <dbReference type="NCBI Taxonomy" id="321339"/>
    <lineage>
        <taxon>Bacteria</taxon>
        <taxon>Pseudomonadati</taxon>
        <taxon>Pseudomonadota</taxon>
        <taxon>Alphaproteobacteria</taxon>
        <taxon>Rhodobacterales</taxon>
        <taxon>Roseobacteraceae</taxon>
        <taxon>Citreimonas</taxon>
    </lineage>
</organism>
<dbReference type="AlphaFoldDB" id="A0A1H3G1R5"/>
<feature type="chain" id="PRO_5011656190" evidence="1">
    <location>
        <begin position="22"/>
        <end position="129"/>
    </location>
</feature>
<keyword evidence="3" id="KW-1185">Reference proteome</keyword>
<evidence type="ECO:0000313" key="2">
    <source>
        <dbReference type="EMBL" id="SDX96628.1"/>
    </source>
</evidence>
<keyword evidence="1" id="KW-0732">Signal</keyword>
<dbReference type="OrthoDB" id="7872837at2"/>
<sequence length="129" mass="13674">MKPLRSSLLVLAVLCAAPALAMPLDTGERAKAFATCLGRYAAAAEHAVRTGGDAETSAARREMFADLLDAVTPGSGVAPSRLSSYRLGAKNAQARLFRMSYSTQDVVRARMAASVARREITMCDQLILG</sequence>
<name>A0A1H3G1R5_9RHOB</name>
<protein>
    <submittedName>
        <fullName evidence="2">Uncharacterized protein</fullName>
    </submittedName>
</protein>
<dbReference type="EMBL" id="FNPF01000002">
    <property type="protein sequence ID" value="SDX96628.1"/>
    <property type="molecule type" value="Genomic_DNA"/>
</dbReference>
<evidence type="ECO:0000256" key="1">
    <source>
        <dbReference type="SAM" id="SignalP"/>
    </source>
</evidence>
<gene>
    <name evidence="2" type="ORF">SAMN05444340_10276</name>
</gene>
<evidence type="ECO:0000313" key="3">
    <source>
        <dbReference type="Proteomes" id="UP000199286"/>
    </source>
</evidence>
<accession>A0A1H3G1R5</accession>
<reference evidence="2 3" key="1">
    <citation type="submission" date="2016-10" db="EMBL/GenBank/DDBJ databases">
        <authorList>
            <person name="de Groot N.N."/>
        </authorList>
    </citation>
    <scope>NUCLEOTIDE SEQUENCE [LARGE SCALE GENOMIC DNA]</scope>
    <source>
        <strain evidence="2 3">DSM 26880</strain>
    </source>
</reference>
<dbReference type="STRING" id="321339.SAMN05444340_10276"/>
<feature type="signal peptide" evidence="1">
    <location>
        <begin position="1"/>
        <end position="21"/>
    </location>
</feature>
<proteinExistence type="predicted"/>
<dbReference type="Proteomes" id="UP000199286">
    <property type="component" value="Unassembled WGS sequence"/>
</dbReference>